<dbReference type="Proteomes" id="UP000219068">
    <property type="component" value="Unassembled WGS sequence"/>
</dbReference>
<sequence>MSFVTTKIEQALSALATALEPYGFKAEHSPAEDESVDDEIVVKALAADDSASYTETTLSVQVFTMDGAFVLNEFGYSTPGEEDSFYMATLGEYAFDDTEGLKGAVLAWVESRLEPVSQPDAPMAP</sequence>
<evidence type="ECO:0000313" key="1">
    <source>
        <dbReference type="EMBL" id="SOC30965.1"/>
    </source>
</evidence>
<accession>A0A285TY18</accession>
<reference evidence="1 2" key="1">
    <citation type="submission" date="2017-08" db="EMBL/GenBank/DDBJ databases">
        <authorList>
            <person name="de Groot N.N."/>
        </authorList>
    </citation>
    <scope>NUCLEOTIDE SEQUENCE [LARGE SCALE GENOMIC DNA]</scope>
    <source>
        <strain evidence="1 2">USBA 78</strain>
    </source>
</reference>
<organism evidence="1 2">
    <name type="scientific">Thalassospira xiamenensis</name>
    <dbReference type="NCBI Taxonomy" id="220697"/>
    <lineage>
        <taxon>Bacteria</taxon>
        <taxon>Pseudomonadati</taxon>
        <taxon>Pseudomonadota</taxon>
        <taxon>Alphaproteobacteria</taxon>
        <taxon>Rhodospirillales</taxon>
        <taxon>Thalassospiraceae</taxon>
        <taxon>Thalassospira</taxon>
    </lineage>
</organism>
<proteinExistence type="predicted"/>
<gene>
    <name evidence="1" type="ORF">SAMN05428964_11136</name>
</gene>
<dbReference type="AlphaFoldDB" id="A0A285TY18"/>
<evidence type="ECO:0000313" key="2">
    <source>
        <dbReference type="Proteomes" id="UP000219068"/>
    </source>
</evidence>
<dbReference type="RefSeq" id="WP_097053756.1">
    <property type="nucleotide sequence ID" value="NZ_OBMM01000011.1"/>
</dbReference>
<protein>
    <submittedName>
        <fullName evidence="1">Uncharacterized protein</fullName>
    </submittedName>
</protein>
<name>A0A285TY18_9PROT</name>
<dbReference type="EMBL" id="OBMM01000011">
    <property type="protein sequence ID" value="SOC30965.1"/>
    <property type="molecule type" value="Genomic_DNA"/>
</dbReference>